<dbReference type="InterPro" id="IPR056884">
    <property type="entry name" value="NPHP3-like_N"/>
</dbReference>
<name>A0AAN7GNT6_9PEZI</name>
<organism evidence="3 4">
    <name type="scientific">Podospora fimiseda</name>
    <dbReference type="NCBI Taxonomy" id="252190"/>
    <lineage>
        <taxon>Eukaryota</taxon>
        <taxon>Fungi</taxon>
        <taxon>Dikarya</taxon>
        <taxon>Ascomycota</taxon>
        <taxon>Pezizomycotina</taxon>
        <taxon>Sordariomycetes</taxon>
        <taxon>Sordariomycetidae</taxon>
        <taxon>Sordariales</taxon>
        <taxon>Podosporaceae</taxon>
        <taxon>Podospora</taxon>
    </lineage>
</organism>
<proteinExistence type="predicted"/>
<reference evidence="3" key="2">
    <citation type="submission" date="2023-05" db="EMBL/GenBank/DDBJ databases">
        <authorList>
            <consortium name="Lawrence Berkeley National Laboratory"/>
            <person name="Steindorff A."/>
            <person name="Hensen N."/>
            <person name="Bonometti L."/>
            <person name="Westerberg I."/>
            <person name="Brannstrom I.O."/>
            <person name="Guillou S."/>
            <person name="Cros-Aarteil S."/>
            <person name="Calhoun S."/>
            <person name="Haridas S."/>
            <person name="Kuo A."/>
            <person name="Mondo S."/>
            <person name="Pangilinan J."/>
            <person name="Riley R."/>
            <person name="Labutti K."/>
            <person name="Andreopoulos B."/>
            <person name="Lipzen A."/>
            <person name="Chen C."/>
            <person name="Yanf M."/>
            <person name="Daum C."/>
            <person name="Ng V."/>
            <person name="Clum A."/>
            <person name="Ohm R."/>
            <person name="Martin F."/>
            <person name="Silar P."/>
            <person name="Natvig D."/>
            <person name="Lalanne C."/>
            <person name="Gautier V."/>
            <person name="Ament-Velasquez S.L."/>
            <person name="Kruys A."/>
            <person name="Hutchinson M.I."/>
            <person name="Powell A.J."/>
            <person name="Barry K."/>
            <person name="Miller A.N."/>
            <person name="Grigoriev I.V."/>
            <person name="Debuchy R."/>
            <person name="Gladieux P."/>
            <person name="Thoren M.H."/>
            <person name="Johannesson H."/>
        </authorList>
    </citation>
    <scope>NUCLEOTIDE SEQUENCE</scope>
    <source>
        <strain evidence="3">CBS 990.96</strain>
    </source>
</reference>
<protein>
    <recommendedName>
        <fullName evidence="2">Nephrocystin 3-like N-terminal domain-containing protein</fullName>
    </recommendedName>
</protein>
<dbReference type="Pfam" id="PF24883">
    <property type="entry name" value="NPHP3_N"/>
    <property type="match status" value="1"/>
</dbReference>
<evidence type="ECO:0000259" key="2">
    <source>
        <dbReference type="Pfam" id="PF24883"/>
    </source>
</evidence>
<evidence type="ECO:0000313" key="3">
    <source>
        <dbReference type="EMBL" id="KAK4223322.1"/>
    </source>
</evidence>
<dbReference type="PANTHER" id="PTHR10039">
    <property type="entry name" value="AMELOGENIN"/>
    <property type="match status" value="1"/>
</dbReference>
<evidence type="ECO:0000313" key="4">
    <source>
        <dbReference type="Proteomes" id="UP001301958"/>
    </source>
</evidence>
<comment type="caution">
    <text evidence="3">The sequence shown here is derived from an EMBL/GenBank/DDBJ whole genome shotgun (WGS) entry which is preliminary data.</text>
</comment>
<feature type="domain" description="Nephrocystin 3-like N-terminal" evidence="2">
    <location>
        <begin position="169"/>
        <end position="263"/>
    </location>
</feature>
<sequence length="438" mass="49412">MVRGKIRELHQKLKSIKDEIDRVMLLSLSRDMENMERSGTTGNQILQQLEGLVATIGRVDGTTQAVETILNTLASRSSTSNLTDESRQEMERQTRYKMLELDWFPTINGTPDDPESSHNYITAVEKYILLSLAYESMVSRQEAISPVFKMTFDWIFSPPTDHREAPWSDFSVWLREDSDQIYWIIGKPGAGKLTLMKFVVQHNALASNLAIWAKGLPVVTASYYLWMAGIHLEHSQEGLTRSLLFQCLKQRPSLLPRVCKKQYALIQALGIDACVPPPWKLSELLHCLKELSSSAVGTLSELNNTAGVKICVSSRPLNLFRDAFWSNPSLKIRELTRGDIEGYTRGRLESTVSFRELSQISSDEAYGLVRAAVSKAYGVFLWVKVVVGMLLQRLDAGAEILTLFAIIDSLPEDLEQLSENIRKKPIIDNEHKHPDISS</sequence>
<accession>A0AAN7GNT6</accession>
<reference evidence="3" key="1">
    <citation type="journal article" date="2023" name="Mol. Phylogenet. Evol.">
        <title>Genome-scale phylogeny and comparative genomics of the fungal order Sordariales.</title>
        <authorList>
            <person name="Hensen N."/>
            <person name="Bonometti L."/>
            <person name="Westerberg I."/>
            <person name="Brannstrom I.O."/>
            <person name="Guillou S."/>
            <person name="Cros-Aarteil S."/>
            <person name="Calhoun S."/>
            <person name="Haridas S."/>
            <person name="Kuo A."/>
            <person name="Mondo S."/>
            <person name="Pangilinan J."/>
            <person name="Riley R."/>
            <person name="LaButti K."/>
            <person name="Andreopoulos B."/>
            <person name="Lipzen A."/>
            <person name="Chen C."/>
            <person name="Yan M."/>
            <person name="Daum C."/>
            <person name="Ng V."/>
            <person name="Clum A."/>
            <person name="Steindorff A."/>
            <person name="Ohm R.A."/>
            <person name="Martin F."/>
            <person name="Silar P."/>
            <person name="Natvig D.O."/>
            <person name="Lalanne C."/>
            <person name="Gautier V."/>
            <person name="Ament-Velasquez S.L."/>
            <person name="Kruys A."/>
            <person name="Hutchinson M.I."/>
            <person name="Powell A.J."/>
            <person name="Barry K."/>
            <person name="Miller A.N."/>
            <person name="Grigoriev I.V."/>
            <person name="Debuchy R."/>
            <person name="Gladieux P."/>
            <person name="Hiltunen Thoren M."/>
            <person name="Johannesson H."/>
        </authorList>
    </citation>
    <scope>NUCLEOTIDE SEQUENCE</scope>
    <source>
        <strain evidence="3">CBS 990.96</strain>
    </source>
</reference>
<evidence type="ECO:0000256" key="1">
    <source>
        <dbReference type="ARBA" id="ARBA00022737"/>
    </source>
</evidence>
<dbReference type="PANTHER" id="PTHR10039:SF5">
    <property type="entry name" value="NACHT DOMAIN-CONTAINING PROTEIN"/>
    <property type="match status" value="1"/>
</dbReference>
<dbReference type="Proteomes" id="UP001301958">
    <property type="component" value="Unassembled WGS sequence"/>
</dbReference>
<gene>
    <name evidence="3" type="ORF">QBC38DRAFT_52999</name>
</gene>
<keyword evidence="4" id="KW-1185">Reference proteome</keyword>
<dbReference type="AlphaFoldDB" id="A0AAN7GNT6"/>
<keyword evidence="1" id="KW-0677">Repeat</keyword>
<dbReference type="EMBL" id="MU865430">
    <property type="protein sequence ID" value="KAK4223322.1"/>
    <property type="molecule type" value="Genomic_DNA"/>
</dbReference>